<dbReference type="Pfam" id="PF05065">
    <property type="entry name" value="Phage_capsid"/>
    <property type="match status" value="1"/>
</dbReference>
<dbReference type="Gene3D" id="3.30.2400.10">
    <property type="entry name" value="Major capsid protein gp5"/>
    <property type="match status" value="1"/>
</dbReference>
<dbReference type="EMBL" id="BMJS01000026">
    <property type="protein sequence ID" value="GGG03016.1"/>
    <property type="molecule type" value="Genomic_DNA"/>
</dbReference>
<dbReference type="Pfam" id="PF04586">
    <property type="entry name" value="Peptidase_S78"/>
    <property type="match status" value="1"/>
</dbReference>
<keyword evidence="4" id="KW-0378">Hydrolase</keyword>
<dbReference type="AlphaFoldDB" id="A0A8J2Z5K3"/>
<dbReference type="InterPro" id="IPR054612">
    <property type="entry name" value="Phage_capsid-like_C"/>
</dbReference>
<keyword evidence="2" id="KW-1188">Viral release from host cell</keyword>
<keyword evidence="8" id="KW-1185">Reference proteome</keyword>
<evidence type="ECO:0000256" key="2">
    <source>
        <dbReference type="ARBA" id="ARBA00022612"/>
    </source>
</evidence>
<feature type="domain" description="Prohead serine protease" evidence="5">
    <location>
        <begin position="42"/>
        <end position="160"/>
    </location>
</feature>
<keyword evidence="3" id="KW-0645">Protease</keyword>
<accession>A0A8J2Z5K3</accession>
<evidence type="ECO:0000256" key="4">
    <source>
        <dbReference type="ARBA" id="ARBA00022801"/>
    </source>
</evidence>
<dbReference type="NCBIfam" id="TIGR01554">
    <property type="entry name" value="major_cap_HK97"/>
    <property type="match status" value="1"/>
</dbReference>
<evidence type="ECO:0000259" key="6">
    <source>
        <dbReference type="Pfam" id="PF05065"/>
    </source>
</evidence>
<evidence type="ECO:0000259" key="5">
    <source>
        <dbReference type="Pfam" id="PF04586"/>
    </source>
</evidence>
<comment type="caution">
    <text evidence="7">The sequence shown here is derived from an EMBL/GenBank/DDBJ whole genome shotgun (WGS) entry which is preliminary data.</text>
</comment>
<dbReference type="GO" id="GO:0006508">
    <property type="term" value="P:proteolysis"/>
    <property type="evidence" value="ECO:0007669"/>
    <property type="project" value="UniProtKB-KW"/>
</dbReference>
<dbReference type="InterPro" id="IPR054613">
    <property type="entry name" value="Peptidase_S78_dom"/>
</dbReference>
<feature type="domain" description="Phage capsid-like C-terminal" evidence="6">
    <location>
        <begin position="370"/>
        <end position="631"/>
    </location>
</feature>
<evidence type="ECO:0000256" key="1">
    <source>
        <dbReference type="ARBA" id="ARBA00004328"/>
    </source>
</evidence>
<dbReference type="OrthoDB" id="9786516at2"/>
<organism evidence="7 8">
    <name type="scientific">Cysteiniphilum litorale</name>
    <dbReference type="NCBI Taxonomy" id="2056700"/>
    <lineage>
        <taxon>Bacteria</taxon>
        <taxon>Pseudomonadati</taxon>
        <taxon>Pseudomonadota</taxon>
        <taxon>Gammaproteobacteria</taxon>
        <taxon>Thiotrichales</taxon>
        <taxon>Fastidiosibacteraceae</taxon>
        <taxon>Cysteiniphilum</taxon>
    </lineage>
</organism>
<proteinExistence type="predicted"/>
<reference evidence="7" key="2">
    <citation type="submission" date="2020-09" db="EMBL/GenBank/DDBJ databases">
        <authorList>
            <person name="Sun Q."/>
            <person name="Zhou Y."/>
        </authorList>
    </citation>
    <scope>NUCLEOTIDE SEQUENCE</scope>
    <source>
        <strain evidence="7">CGMCC 1.15758</strain>
    </source>
</reference>
<reference evidence="7" key="1">
    <citation type="journal article" date="2014" name="Int. J. Syst. Evol. Microbiol.">
        <title>Complete genome sequence of Corynebacterium casei LMG S-19264T (=DSM 44701T), isolated from a smear-ripened cheese.</title>
        <authorList>
            <consortium name="US DOE Joint Genome Institute (JGI-PGF)"/>
            <person name="Walter F."/>
            <person name="Albersmeier A."/>
            <person name="Kalinowski J."/>
            <person name="Ruckert C."/>
        </authorList>
    </citation>
    <scope>NUCLEOTIDE SEQUENCE</scope>
    <source>
        <strain evidence="7">CGMCC 1.15758</strain>
    </source>
</reference>
<evidence type="ECO:0000313" key="7">
    <source>
        <dbReference type="EMBL" id="GGG03016.1"/>
    </source>
</evidence>
<comment type="subcellular location">
    <subcellularLocation>
        <location evidence="1">Virion</location>
    </subcellularLocation>
</comment>
<dbReference type="RefSeq" id="WP_117003378.1">
    <property type="nucleotide sequence ID" value="NZ_BMJS01000026.1"/>
</dbReference>
<sequence>MQNYIKTIKESECLTRDYSLNATHSKIDTEKRTVELSFSSNTPYQRWQDANEVLEHRAGSIDLSRLNNKGALLVNHDWNRQIGVVEHAYIDGDKARAVVKFSKRQEAQDFFQDVQDGIIANVSVGYKVDQAEPDHNNKAVRVTKWQPFEISLVSVPADVTVGIGRNTAQSINQETAKLEAVLNHMTTTNPEGERMSNEVSNLNHVNKGDVTGVSSAKEAVRSFDEGIKNERERVAQIGSLAREFQQADFARSYIDNGASFESFQKDLLLHVQSTQRERLRTLEQQSPQVNAVQSCANNIGMSDKETREFSLTKAMRAMSQPMSAQAREDAKLEFDASETAKRKMGIYDDSFVIPTDVLQRDFTVAGGGNALVGTELRASSFIDMLRNKSIMMSIAQRLSGLRGNLSIPRQTQGSNVYWVGEKEDVGEGNIVTDQIHLSPKRLGAYLEVSRELITNSSLDAETMVRNDLLAALATGIDTAALYGTGQDKQPLGLTKTSGIATVEYDAASPSLADYIGLETSIALQNADVANMRYLLNPALRGAAKTTPRLPNSEMTVWESGNTINGYNVEVTNQIANNQVIFGDFSQLIIGLWDGLRLTVNPYALDKSGGIRVVVMQSVDFAVRRPESFAIANKKVVV</sequence>
<dbReference type="InterPro" id="IPR024455">
    <property type="entry name" value="Phage_capsid"/>
</dbReference>
<dbReference type="Proteomes" id="UP000636949">
    <property type="component" value="Unassembled WGS sequence"/>
</dbReference>
<evidence type="ECO:0000256" key="3">
    <source>
        <dbReference type="ARBA" id="ARBA00022670"/>
    </source>
</evidence>
<protein>
    <recommendedName>
        <fullName evidence="9">Phage major capsid protein</fullName>
    </recommendedName>
</protein>
<gene>
    <name evidence="7" type="ORF">GCM10010995_20580</name>
</gene>
<evidence type="ECO:0008006" key="9">
    <source>
        <dbReference type="Google" id="ProtNLM"/>
    </source>
</evidence>
<name>A0A8J2Z5K3_9GAMM</name>
<dbReference type="SUPFAM" id="SSF56563">
    <property type="entry name" value="Major capsid protein gp5"/>
    <property type="match status" value="1"/>
</dbReference>
<dbReference type="GO" id="GO:0008233">
    <property type="term" value="F:peptidase activity"/>
    <property type="evidence" value="ECO:0007669"/>
    <property type="project" value="UniProtKB-KW"/>
</dbReference>
<evidence type="ECO:0000313" key="8">
    <source>
        <dbReference type="Proteomes" id="UP000636949"/>
    </source>
</evidence>